<evidence type="ECO:0000256" key="9">
    <source>
        <dbReference type="ARBA" id="ARBA00022946"/>
    </source>
</evidence>
<dbReference type="GO" id="GO:0009507">
    <property type="term" value="C:chloroplast"/>
    <property type="evidence" value="ECO:0000318"/>
    <property type="project" value="GO_Central"/>
</dbReference>
<keyword evidence="8" id="KW-0378">Hydrolase</keyword>
<feature type="transmembrane region" description="Helical" evidence="14">
    <location>
        <begin position="713"/>
        <end position="737"/>
    </location>
</feature>
<dbReference type="KEGG" id="tps:THAPSDRAFT_20920"/>
<feature type="transmembrane region" description="Helical" evidence="14">
    <location>
        <begin position="838"/>
        <end position="864"/>
    </location>
</feature>
<dbReference type="STRING" id="35128.B8BRH0"/>
<feature type="region of interest" description="Disordered" evidence="13">
    <location>
        <begin position="68"/>
        <end position="109"/>
    </location>
</feature>
<dbReference type="InterPro" id="IPR008915">
    <property type="entry name" value="Peptidase_M50"/>
</dbReference>
<keyword evidence="12" id="KW-0175">Coiled coil</keyword>
<feature type="compositionally biased region" description="Polar residues" evidence="13">
    <location>
        <begin position="41"/>
        <end position="51"/>
    </location>
</feature>
<reference evidence="17 18" key="1">
    <citation type="journal article" date="2004" name="Science">
        <title>The genome of the diatom Thalassiosira pseudonana: ecology, evolution, and metabolism.</title>
        <authorList>
            <person name="Armbrust E.V."/>
            <person name="Berges J.A."/>
            <person name="Bowler C."/>
            <person name="Green B.R."/>
            <person name="Martinez D."/>
            <person name="Putnam N.H."/>
            <person name="Zhou S."/>
            <person name="Allen A.E."/>
            <person name="Apt K.E."/>
            <person name="Bechner M."/>
            <person name="Brzezinski M.A."/>
            <person name="Chaal B.K."/>
            <person name="Chiovitti A."/>
            <person name="Davis A.K."/>
            <person name="Demarest M.S."/>
            <person name="Detter J.C."/>
            <person name="Glavina T."/>
            <person name="Goodstein D."/>
            <person name="Hadi M.Z."/>
            <person name="Hellsten U."/>
            <person name="Hildebrand M."/>
            <person name="Jenkins B.D."/>
            <person name="Jurka J."/>
            <person name="Kapitonov V.V."/>
            <person name="Kroger N."/>
            <person name="Lau W.W."/>
            <person name="Lane T.W."/>
            <person name="Larimer F.W."/>
            <person name="Lippmeier J.C."/>
            <person name="Lucas S."/>
            <person name="Medina M."/>
            <person name="Montsant A."/>
            <person name="Obornik M."/>
            <person name="Parker M.S."/>
            <person name="Palenik B."/>
            <person name="Pazour G.J."/>
            <person name="Richardson P.M."/>
            <person name="Rynearson T.A."/>
            <person name="Saito M.A."/>
            <person name="Schwartz D.C."/>
            <person name="Thamatrakoln K."/>
            <person name="Valentin K."/>
            <person name="Vardi A."/>
            <person name="Wilkerson F.P."/>
            <person name="Rokhsar D.S."/>
        </authorList>
    </citation>
    <scope>NUCLEOTIDE SEQUENCE [LARGE SCALE GENOMIC DNA]</scope>
    <source>
        <strain evidence="17 18">CCMP1335</strain>
    </source>
</reference>
<feature type="coiled-coil region" evidence="12">
    <location>
        <begin position="195"/>
        <end position="222"/>
    </location>
</feature>
<comment type="subcellular location">
    <subcellularLocation>
        <location evidence="1">Membrane</location>
        <topology evidence="1">Multi-pass membrane protein</topology>
    </subcellularLocation>
    <subcellularLocation>
        <location evidence="2">Plastid</location>
        <location evidence="2">Chloroplast</location>
    </subcellularLocation>
</comment>
<feature type="region of interest" description="Disordered" evidence="13">
    <location>
        <begin position="249"/>
        <end position="282"/>
    </location>
</feature>
<dbReference type="eggNOG" id="ENOG502QQ7R">
    <property type="taxonomic scope" value="Eukaryota"/>
</dbReference>
<evidence type="ECO:0000256" key="15">
    <source>
        <dbReference type="SAM" id="SignalP"/>
    </source>
</evidence>
<name>B8BRH0_THAPS</name>
<comment type="similarity">
    <text evidence="3">Belongs to the peptidase M50B family.</text>
</comment>
<evidence type="ECO:0000256" key="11">
    <source>
        <dbReference type="ARBA" id="ARBA00023136"/>
    </source>
</evidence>
<dbReference type="GO" id="GO:0004222">
    <property type="term" value="F:metalloendopeptidase activity"/>
    <property type="evidence" value="ECO:0000318"/>
    <property type="project" value="GO_Central"/>
</dbReference>
<dbReference type="RefSeq" id="XP_002286313.1">
    <property type="nucleotide sequence ID" value="XM_002286277.1"/>
</dbReference>
<feature type="signal peptide" evidence="15">
    <location>
        <begin position="1"/>
        <end position="20"/>
    </location>
</feature>
<dbReference type="CDD" id="cd06160">
    <property type="entry name" value="S2P-M50_like_2"/>
    <property type="match status" value="1"/>
</dbReference>
<dbReference type="Pfam" id="PF02163">
    <property type="entry name" value="Peptidase_M50"/>
    <property type="match status" value="1"/>
</dbReference>
<feature type="region of interest" description="Disordered" evidence="13">
    <location>
        <begin position="31"/>
        <end position="52"/>
    </location>
</feature>
<keyword evidence="15" id="KW-0732">Signal</keyword>
<reference evidence="17 18" key="2">
    <citation type="journal article" date="2008" name="Nature">
        <title>The Phaeodactylum genome reveals the evolutionary history of diatom genomes.</title>
        <authorList>
            <person name="Bowler C."/>
            <person name="Allen A.E."/>
            <person name="Badger J.H."/>
            <person name="Grimwood J."/>
            <person name="Jabbari K."/>
            <person name="Kuo A."/>
            <person name="Maheswari U."/>
            <person name="Martens C."/>
            <person name="Maumus F."/>
            <person name="Otillar R.P."/>
            <person name="Rayko E."/>
            <person name="Salamov A."/>
            <person name="Vandepoele K."/>
            <person name="Beszteri B."/>
            <person name="Gruber A."/>
            <person name="Heijde M."/>
            <person name="Katinka M."/>
            <person name="Mock T."/>
            <person name="Valentin K."/>
            <person name="Verret F."/>
            <person name="Berges J.A."/>
            <person name="Brownlee C."/>
            <person name="Cadoret J.P."/>
            <person name="Chiovitti A."/>
            <person name="Choi C.J."/>
            <person name="Coesel S."/>
            <person name="De Martino A."/>
            <person name="Detter J.C."/>
            <person name="Durkin C."/>
            <person name="Falciatore A."/>
            <person name="Fournet J."/>
            <person name="Haruta M."/>
            <person name="Huysman M.J."/>
            <person name="Jenkins B.D."/>
            <person name="Jiroutova K."/>
            <person name="Jorgensen R.E."/>
            <person name="Joubert Y."/>
            <person name="Kaplan A."/>
            <person name="Kroger N."/>
            <person name="Kroth P.G."/>
            <person name="La Roche J."/>
            <person name="Lindquist E."/>
            <person name="Lommer M."/>
            <person name="Martin-Jezequel V."/>
            <person name="Lopez P.J."/>
            <person name="Lucas S."/>
            <person name="Mangogna M."/>
            <person name="McGinnis K."/>
            <person name="Medlin L.K."/>
            <person name="Montsant A."/>
            <person name="Oudot-Le Secq M.P."/>
            <person name="Napoli C."/>
            <person name="Obornik M."/>
            <person name="Parker M.S."/>
            <person name="Petit J.L."/>
            <person name="Porcel B.M."/>
            <person name="Poulsen N."/>
            <person name="Robison M."/>
            <person name="Rychlewski L."/>
            <person name="Rynearson T.A."/>
            <person name="Schmutz J."/>
            <person name="Shapiro H."/>
            <person name="Siaut M."/>
            <person name="Stanley M."/>
            <person name="Sussman M.R."/>
            <person name="Taylor A.R."/>
            <person name="Vardi A."/>
            <person name="von Dassow P."/>
            <person name="Vyverman W."/>
            <person name="Willis A."/>
            <person name="Wyrwicz L.S."/>
            <person name="Rokhsar D.S."/>
            <person name="Weissenbach J."/>
            <person name="Armbrust E.V."/>
            <person name="Green B.R."/>
            <person name="Van de Peer Y."/>
            <person name="Grigoriev I.V."/>
        </authorList>
    </citation>
    <scope>NUCLEOTIDE SEQUENCE [LARGE SCALE GENOMIC DNA]</scope>
    <source>
        <strain evidence="17 18">CCMP1335</strain>
    </source>
</reference>
<accession>B8BRH0</accession>
<dbReference type="InterPro" id="IPR044838">
    <property type="entry name" value="EGY1-like"/>
</dbReference>
<evidence type="ECO:0000259" key="16">
    <source>
        <dbReference type="Pfam" id="PF02163"/>
    </source>
</evidence>
<evidence type="ECO:0000256" key="5">
    <source>
        <dbReference type="ARBA" id="ARBA00022640"/>
    </source>
</evidence>
<feature type="region of interest" description="Disordered" evidence="13">
    <location>
        <begin position="141"/>
        <end position="184"/>
    </location>
</feature>
<keyword evidence="5" id="KW-0934">Plastid</keyword>
<gene>
    <name evidence="17" type="ORF">THAPSDRAFT_20920</name>
</gene>
<feature type="compositionally biased region" description="Low complexity" evidence="13">
    <location>
        <begin position="161"/>
        <end position="170"/>
    </location>
</feature>
<evidence type="ECO:0000256" key="10">
    <source>
        <dbReference type="ARBA" id="ARBA00022989"/>
    </source>
</evidence>
<protein>
    <recommendedName>
        <fullName evidence="16">Peptidase M50 domain-containing protein</fullName>
    </recommendedName>
</protein>
<keyword evidence="18" id="KW-1185">Reference proteome</keyword>
<evidence type="ECO:0000256" key="12">
    <source>
        <dbReference type="SAM" id="Coils"/>
    </source>
</evidence>
<keyword evidence="6" id="KW-0645">Protease</keyword>
<evidence type="ECO:0000256" key="7">
    <source>
        <dbReference type="ARBA" id="ARBA00022692"/>
    </source>
</evidence>
<proteinExistence type="inferred from homology"/>
<feature type="compositionally biased region" description="Basic and acidic residues" evidence="13">
    <location>
        <begin position="171"/>
        <end position="184"/>
    </location>
</feature>
<sequence>MKLSNQAVLILSVSVASTNAFLTPFGNTQPLNSRHGGYLHQSRTGGSTSQYPRDLSVGLFRDMFKKITNRDKSGEDDDENENSKVESLSSPVEDAKITLDSSQSSDEEKMEKLLPFFAASDASSSGGDDTVNADVATAAEETTVQSTAEDFKPETVTAPITPSTDTSTTETPKKEGVSPQSEAEKLRAQAARIRLEAEKRTVELTLEKMDKLNKKLEQMKAHGTVNDKDQKELEEELQRLKSQLIPDDKGKAQTVKPVVSESTVGSTNTVDTRVTTRPSLSSEEVQDRVEKFKEAPEFLRILVAKVAGFGVDENTPGAVDRLNATDIISQLYQDEAEMDSMTRVSSGGIGYDKLETENARALLERAYKKSKGIEDMDEPMFTEAQLQAKVKELEELPQFLKDVASDGRNDTEIAIDLLTDEWQRAKKKGDKKAGFFSLFGGEDKGEIGRDGERLDVEDRGTFSRLFTDDEISSKEQSDLTLMMESQYPKSTRKEDETPSKKLVDAFLNDVVTPTKAFTPSDNPVSVPGGWIIRGTNNCKSGDELIEKLDRRVATDNRLREKISFSFVKDPFPNADQILDPLNWPVVLFVTGADVARDPRLVVGTLISATGIATAWYASIYPFLANSKLLDRATEAMELSDAGMPVDLSWLSEKSIPLFLTFMALQVTHELAHRAVAQSKDFEISIPTVVPSILTGFTSTITSLKTQPKNKQDLLDFAMAGPLAGMVLSIGVLVYGLILTATADPDSLQSFPGLPLFLLRQSSLGGGIVDGILGNGVLNVPMSAEGAQSLATTLISLHPFAVAGFVSLIVNALALVPIGRTDGGRVSLALFGRSGSQAVAFASLVALAILGFTGSDVFLFYFAFVTFFQSELEIPMRNEVDDVDFSRVVLATFAGLLMLLTLIPM</sequence>
<evidence type="ECO:0000256" key="2">
    <source>
        <dbReference type="ARBA" id="ARBA00004229"/>
    </source>
</evidence>
<feature type="chain" id="PRO_5002865836" description="Peptidase M50 domain-containing protein" evidence="15">
    <location>
        <begin position="21"/>
        <end position="904"/>
    </location>
</feature>
<dbReference type="PaxDb" id="35128-Thaps20920"/>
<evidence type="ECO:0000256" key="4">
    <source>
        <dbReference type="ARBA" id="ARBA00022528"/>
    </source>
</evidence>
<evidence type="ECO:0000256" key="14">
    <source>
        <dbReference type="SAM" id="Phobius"/>
    </source>
</evidence>
<evidence type="ECO:0000313" key="17">
    <source>
        <dbReference type="EMBL" id="EED95954.1"/>
    </source>
</evidence>
<evidence type="ECO:0000256" key="1">
    <source>
        <dbReference type="ARBA" id="ARBA00004141"/>
    </source>
</evidence>
<feature type="domain" description="Peptidase M50" evidence="16">
    <location>
        <begin position="658"/>
        <end position="834"/>
    </location>
</feature>
<keyword evidence="7 14" id="KW-0812">Transmembrane</keyword>
<evidence type="ECO:0000256" key="13">
    <source>
        <dbReference type="SAM" id="MobiDB-lite"/>
    </source>
</evidence>
<dbReference type="HOGENOM" id="CLU_340536_0_0_1"/>
<keyword evidence="4" id="KW-0150">Chloroplast</keyword>
<keyword evidence="9" id="KW-0809">Transit peptide</keyword>
<evidence type="ECO:0000256" key="8">
    <source>
        <dbReference type="ARBA" id="ARBA00022801"/>
    </source>
</evidence>
<dbReference type="GeneID" id="7443164"/>
<dbReference type="GO" id="GO:0016020">
    <property type="term" value="C:membrane"/>
    <property type="evidence" value="ECO:0007669"/>
    <property type="project" value="UniProtKB-SubCell"/>
</dbReference>
<dbReference type="OMA" id="EENARAM"/>
<evidence type="ECO:0000256" key="3">
    <source>
        <dbReference type="ARBA" id="ARBA00007931"/>
    </source>
</evidence>
<feature type="transmembrane region" description="Helical" evidence="14">
    <location>
        <begin position="884"/>
        <end position="902"/>
    </location>
</feature>
<feature type="compositionally biased region" description="Polar residues" evidence="13">
    <location>
        <begin position="260"/>
        <end position="282"/>
    </location>
</feature>
<dbReference type="PANTHER" id="PTHR31412:SF0">
    <property type="entry name" value="ZINC METALLOPROTEASE EGY1, CHLOROPLASTIC-RELATED"/>
    <property type="match status" value="1"/>
</dbReference>
<keyword evidence="10 14" id="KW-1133">Transmembrane helix</keyword>
<evidence type="ECO:0000256" key="6">
    <source>
        <dbReference type="ARBA" id="ARBA00022670"/>
    </source>
</evidence>
<evidence type="ECO:0000313" key="18">
    <source>
        <dbReference type="Proteomes" id="UP000001449"/>
    </source>
</evidence>
<dbReference type="AlphaFoldDB" id="B8BRH0"/>
<dbReference type="InParanoid" id="B8BRH0"/>
<keyword evidence="11 14" id="KW-0472">Membrane</keyword>
<feature type="transmembrane region" description="Helical" evidence="14">
    <location>
        <begin position="799"/>
        <end position="817"/>
    </location>
</feature>
<dbReference type="Proteomes" id="UP000001449">
    <property type="component" value="Chromosome 1"/>
</dbReference>
<dbReference type="PANTHER" id="PTHR31412">
    <property type="entry name" value="ZINC METALLOPROTEASE EGY1"/>
    <property type="match status" value="1"/>
</dbReference>
<feature type="transmembrane region" description="Helical" evidence="14">
    <location>
        <begin position="600"/>
        <end position="623"/>
    </location>
</feature>
<dbReference type="EMBL" id="CM000638">
    <property type="protein sequence ID" value="EED95954.1"/>
    <property type="molecule type" value="Genomic_DNA"/>
</dbReference>
<organism evidence="17 18">
    <name type="scientific">Thalassiosira pseudonana</name>
    <name type="common">Marine diatom</name>
    <name type="synonym">Cyclotella nana</name>
    <dbReference type="NCBI Taxonomy" id="35128"/>
    <lineage>
        <taxon>Eukaryota</taxon>
        <taxon>Sar</taxon>
        <taxon>Stramenopiles</taxon>
        <taxon>Ochrophyta</taxon>
        <taxon>Bacillariophyta</taxon>
        <taxon>Coscinodiscophyceae</taxon>
        <taxon>Thalassiosirophycidae</taxon>
        <taxon>Thalassiosirales</taxon>
        <taxon>Thalassiosiraceae</taxon>
        <taxon>Thalassiosira</taxon>
    </lineage>
</organism>
<dbReference type="GO" id="GO:0006508">
    <property type="term" value="P:proteolysis"/>
    <property type="evidence" value="ECO:0007669"/>
    <property type="project" value="UniProtKB-KW"/>
</dbReference>